<reference evidence="2 3" key="1">
    <citation type="submission" date="2019-01" db="EMBL/GenBank/DDBJ databases">
        <title>A draft genome assembly of the solar-powered sea slug Elysia chlorotica.</title>
        <authorList>
            <person name="Cai H."/>
            <person name="Li Q."/>
            <person name="Fang X."/>
            <person name="Li J."/>
            <person name="Curtis N.E."/>
            <person name="Altenburger A."/>
            <person name="Shibata T."/>
            <person name="Feng M."/>
            <person name="Maeda T."/>
            <person name="Schwartz J.A."/>
            <person name="Shigenobu S."/>
            <person name="Lundholm N."/>
            <person name="Nishiyama T."/>
            <person name="Yang H."/>
            <person name="Hasebe M."/>
            <person name="Li S."/>
            <person name="Pierce S.K."/>
            <person name="Wang J."/>
        </authorList>
    </citation>
    <scope>NUCLEOTIDE SEQUENCE [LARGE SCALE GENOMIC DNA]</scope>
    <source>
        <strain evidence="2">EC2010</strain>
        <tissue evidence="2">Whole organism of an adult</tissue>
    </source>
</reference>
<dbReference type="OrthoDB" id="6156797at2759"/>
<feature type="chain" id="PRO_5019125532" description="SUEL-type lectin domain-containing protein" evidence="1">
    <location>
        <begin position="28"/>
        <end position="161"/>
    </location>
</feature>
<accession>A0A433SKZ3</accession>
<dbReference type="AlphaFoldDB" id="A0A433SKZ3"/>
<sequence>MNTLWLNLLQGFLFFALWVSTFDGAEGSLIPKAQIREKRTVGRSGGRQGPSMSQLSDVLSRFSSDGSFLGGDLSMYTPPTPRPEDVNCHVEVPTTTMVGGRCVDMGSQAYVCQAGAYLAFTTECQNASSTRHRRANGNTNRPVARRGSVLNLLNRRAYRGN</sequence>
<evidence type="ECO:0000313" key="2">
    <source>
        <dbReference type="EMBL" id="RUS69795.1"/>
    </source>
</evidence>
<keyword evidence="3" id="KW-1185">Reference proteome</keyword>
<organism evidence="2 3">
    <name type="scientific">Elysia chlorotica</name>
    <name type="common">Eastern emerald elysia</name>
    <name type="synonym">Sea slug</name>
    <dbReference type="NCBI Taxonomy" id="188477"/>
    <lineage>
        <taxon>Eukaryota</taxon>
        <taxon>Metazoa</taxon>
        <taxon>Spiralia</taxon>
        <taxon>Lophotrochozoa</taxon>
        <taxon>Mollusca</taxon>
        <taxon>Gastropoda</taxon>
        <taxon>Heterobranchia</taxon>
        <taxon>Euthyneura</taxon>
        <taxon>Panpulmonata</taxon>
        <taxon>Sacoglossa</taxon>
        <taxon>Placobranchoidea</taxon>
        <taxon>Plakobranchidae</taxon>
        <taxon>Elysia</taxon>
    </lineage>
</organism>
<comment type="caution">
    <text evidence="2">The sequence shown here is derived from an EMBL/GenBank/DDBJ whole genome shotgun (WGS) entry which is preliminary data.</text>
</comment>
<dbReference type="Proteomes" id="UP000271974">
    <property type="component" value="Unassembled WGS sequence"/>
</dbReference>
<feature type="signal peptide" evidence="1">
    <location>
        <begin position="1"/>
        <end position="27"/>
    </location>
</feature>
<keyword evidence="1" id="KW-0732">Signal</keyword>
<gene>
    <name evidence="2" type="ORF">EGW08_022441</name>
</gene>
<evidence type="ECO:0000256" key="1">
    <source>
        <dbReference type="SAM" id="SignalP"/>
    </source>
</evidence>
<protein>
    <recommendedName>
        <fullName evidence="4">SUEL-type lectin domain-containing protein</fullName>
    </recommendedName>
</protein>
<evidence type="ECO:0008006" key="4">
    <source>
        <dbReference type="Google" id="ProtNLM"/>
    </source>
</evidence>
<evidence type="ECO:0000313" key="3">
    <source>
        <dbReference type="Proteomes" id="UP000271974"/>
    </source>
</evidence>
<proteinExistence type="predicted"/>
<name>A0A433SKZ3_ELYCH</name>
<dbReference type="EMBL" id="RQTK01001574">
    <property type="protein sequence ID" value="RUS69795.1"/>
    <property type="molecule type" value="Genomic_DNA"/>
</dbReference>